<dbReference type="WBParaSite" id="SCUD_0001197901-mRNA-1">
    <property type="protein sequence ID" value="SCUD_0001197901-mRNA-1"/>
    <property type="gene ID" value="SCUD_0001197901"/>
</dbReference>
<organism evidence="1">
    <name type="scientific">Schistosoma curassoni</name>
    <dbReference type="NCBI Taxonomy" id="6186"/>
    <lineage>
        <taxon>Eukaryota</taxon>
        <taxon>Metazoa</taxon>
        <taxon>Spiralia</taxon>
        <taxon>Lophotrochozoa</taxon>
        <taxon>Platyhelminthes</taxon>
        <taxon>Trematoda</taxon>
        <taxon>Digenea</taxon>
        <taxon>Strigeidida</taxon>
        <taxon>Schistosomatoidea</taxon>
        <taxon>Schistosomatidae</taxon>
        <taxon>Schistosoma</taxon>
    </lineage>
</organism>
<accession>A0A183KAE6</accession>
<name>A0A183KAE6_9TREM</name>
<evidence type="ECO:0000313" key="1">
    <source>
        <dbReference type="WBParaSite" id="SCUD_0001197901-mRNA-1"/>
    </source>
</evidence>
<reference evidence="1" key="1">
    <citation type="submission" date="2016-06" db="UniProtKB">
        <authorList>
            <consortium name="WormBaseParasite"/>
        </authorList>
    </citation>
    <scope>IDENTIFICATION</scope>
</reference>
<sequence length="42" mass="4798">MYLPSNCNFRNFASREASRSFSDLCTFYGIIYVFSANTVTFG</sequence>
<dbReference type="AlphaFoldDB" id="A0A183KAE6"/>
<protein>
    <submittedName>
        <fullName evidence="1">Uncharacterized protein</fullName>
    </submittedName>
</protein>
<proteinExistence type="predicted"/>